<feature type="compositionally biased region" description="Basic and acidic residues" evidence="2">
    <location>
        <begin position="304"/>
        <end position="322"/>
    </location>
</feature>
<evidence type="ECO:0000256" key="2">
    <source>
        <dbReference type="SAM" id="MobiDB-lite"/>
    </source>
</evidence>
<dbReference type="OrthoDB" id="676808at2759"/>
<evidence type="ECO:0000259" key="3">
    <source>
        <dbReference type="Pfam" id="PF11250"/>
    </source>
</evidence>
<dbReference type="Gramene" id="RZC78608">
    <property type="protein sequence ID" value="RZC78608"/>
    <property type="gene ID" value="C5167_002791"/>
</dbReference>
<protein>
    <recommendedName>
        <fullName evidence="3">FAF domain-containing protein</fullName>
    </recommendedName>
</protein>
<gene>
    <name evidence="4" type="ORF">C5167_002791</name>
</gene>
<dbReference type="InterPro" id="IPR046431">
    <property type="entry name" value="FAF_dom"/>
</dbReference>
<dbReference type="InterPro" id="IPR021410">
    <property type="entry name" value="FAF"/>
</dbReference>
<dbReference type="STRING" id="3469.A0A4Y7L2F0"/>
<reference evidence="4 5" key="1">
    <citation type="journal article" date="2018" name="Science">
        <title>The opium poppy genome and morphinan production.</title>
        <authorList>
            <person name="Guo L."/>
            <person name="Winzer T."/>
            <person name="Yang X."/>
            <person name="Li Y."/>
            <person name="Ning Z."/>
            <person name="He Z."/>
            <person name="Teodor R."/>
            <person name="Lu Y."/>
            <person name="Bowser T.A."/>
            <person name="Graham I.A."/>
            <person name="Ye K."/>
        </authorList>
    </citation>
    <scope>NUCLEOTIDE SEQUENCE [LARGE SCALE GENOMIC DNA]</scope>
    <source>
        <strain evidence="5">cv. HN1</strain>
        <tissue evidence="4">Leaves</tissue>
    </source>
</reference>
<name>A0A4Y7L2F0_PAPSO</name>
<feature type="compositionally biased region" description="Polar residues" evidence="2">
    <location>
        <begin position="172"/>
        <end position="194"/>
    </location>
</feature>
<dbReference type="Proteomes" id="UP000316621">
    <property type="component" value="Chromosome 9"/>
</dbReference>
<dbReference type="PANTHER" id="PTHR33155">
    <property type="entry name" value="FANTASTIC FOUR-LIKE PROTEIN (DUF3049)"/>
    <property type="match status" value="1"/>
</dbReference>
<dbReference type="OMA" id="MSSETIH"/>
<dbReference type="Pfam" id="PF11250">
    <property type="entry name" value="FAF"/>
    <property type="match status" value="1"/>
</dbReference>
<feature type="domain" description="FAF" evidence="3">
    <location>
        <begin position="220"/>
        <end position="273"/>
    </location>
</feature>
<proteinExistence type="inferred from homology"/>
<evidence type="ECO:0000256" key="1">
    <source>
        <dbReference type="ARBA" id="ARBA00008690"/>
    </source>
</evidence>
<sequence>MATCSSFQEIFEKPLPENPTLIESLASSWKKIKAKQQAELCSYTEIFGELHFKENLDSSSYSSSDHLPSTPMDVFALPENEKVIDQTNNKYIFENIFENKKESSLSSLFGMPKTQYSSSANTSNSGFSSKKPESLKLCTEGLGFESSDEVENSKSQSVDDWQGHGNEVVTVETDSSSDNLSEMGTTKYPSSGNLSKGHIIKNSSSENLSDIRRTRSLGRNFPPPISCIGRNGKPWVCLKSFRYSGRFVLKEIKIHTKEVLHACREDGRLTLHLVVPNDEEILEEGEEEELEEEENVAAYEQEGDERKEEKKNDEFIKDEENQ</sequence>
<keyword evidence="5" id="KW-1185">Reference proteome</keyword>
<feature type="compositionally biased region" description="Acidic residues" evidence="2">
    <location>
        <begin position="282"/>
        <end position="295"/>
    </location>
</feature>
<dbReference type="AlphaFoldDB" id="A0A4Y7L2F0"/>
<accession>A0A4Y7L2F0</accession>
<dbReference type="EMBL" id="CM010723">
    <property type="protein sequence ID" value="RZC78608.1"/>
    <property type="molecule type" value="Genomic_DNA"/>
</dbReference>
<feature type="region of interest" description="Disordered" evidence="2">
    <location>
        <begin position="282"/>
        <end position="322"/>
    </location>
</feature>
<feature type="region of interest" description="Disordered" evidence="2">
    <location>
        <begin position="172"/>
        <end position="200"/>
    </location>
</feature>
<evidence type="ECO:0000313" key="4">
    <source>
        <dbReference type="EMBL" id="RZC78608.1"/>
    </source>
</evidence>
<comment type="similarity">
    <text evidence="1">Belongs to the fantastic four family.</text>
</comment>
<organism evidence="4 5">
    <name type="scientific">Papaver somniferum</name>
    <name type="common">Opium poppy</name>
    <dbReference type="NCBI Taxonomy" id="3469"/>
    <lineage>
        <taxon>Eukaryota</taxon>
        <taxon>Viridiplantae</taxon>
        <taxon>Streptophyta</taxon>
        <taxon>Embryophyta</taxon>
        <taxon>Tracheophyta</taxon>
        <taxon>Spermatophyta</taxon>
        <taxon>Magnoliopsida</taxon>
        <taxon>Ranunculales</taxon>
        <taxon>Papaveraceae</taxon>
        <taxon>Papaveroideae</taxon>
        <taxon>Papaver</taxon>
    </lineage>
</organism>
<dbReference type="PANTHER" id="PTHR33155:SF9">
    <property type="entry name" value="FANTASTIC FOUR-LIKE PROTEIN (DUF3049)"/>
    <property type="match status" value="1"/>
</dbReference>
<evidence type="ECO:0000313" key="5">
    <source>
        <dbReference type="Proteomes" id="UP000316621"/>
    </source>
</evidence>